<reference evidence="1 2" key="1">
    <citation type="journal article" date="2020" name="Int. J. Syst. Evol. Microbiol.">
        <title>Description and complete genome sequences of Bradyrhizobium symbiodeficiens sp. nov., a non-symbiotic bacterium associated with legumes native to Canada.</title>
        <authorList>
            <person name="Bromfield E.S.P."/>
            <person name="Cloutier S."/>
            <person name="Nguyen H.D.T."/>
        </authorList>
    </citation>
    <scope>NUCLEOTIDE SEQUENCE [LARGE SCALE GENOMIC DNA]</scope>
    <source>
        <strain evidence="1 2">101S1MB</strain>
    </source>
</reference>
<sequence>MSFISKWAGLLGLLAVLVIGDQIRINRPGHKFRLTVEVTTPDGIKTGSGILAVVPDRNYNRGGRTTTRGEAVFVDLGQDGAKGRNLVALLAHRQGAKLDFDDINYVALRAYGAARGSRVSFNDIQRQTGVVPLEGDLVPVLVSFGDPRDPGTARLVAGDNAAAVLGEGYAIRGLTVEVVPNGFWPIDFGRALGEPVTRGIDAKLPWLAAPGDPAATALKAAGLPAGGEARESFARK</sequence>
<name>A0A6G9AAQ3_9BRAD</name>
<dbReference type="EMBL" id="CP050066">
    <property type="protein sequence ID" value="QIP09508.1"/>
    <property type="molecule type" value="Genomic_DNA"/>
</dbReference>
<dbReference type="AlphaFoldDB" id="A0A6G9AAQ3"/>
<dbReference type="RefSeq" id="WP_166469177.1">
    <property type="nucleotide sequence ID" value="NZ_CP050066.2"/>
</dbReference>
<proteinExistence type="predicted"/>
<gene>
    <name evidence="1" type="ORF">HAV00_26110</name>
</gene>
<dbReference type="Proteomes" id="UP000500895">
    <property type="component" value="Chromosome"/>
</dbReference>
<protein>
    <submittedName>
        <fullName evidence="1">Uncharacterized protein</fullName>
    </submittedName>
</protein>
<evidence type="ECO:0000313" key="2">
    <source>
        <dbReference type="Proteomes" id="UP000500895"/>
    </source>
</evidence>
<organism evidence="1 2">
    <name type="scientific">Bradyrhizobium symbiodeficiens</name>
    <dbReference type="NCBI Taxonomy" id="1404367"/>
    <lineage>
        <taxon>Bacteria</taxon>
        <taxon>Pseudomonadati</taxon>
        <taxon>Pseudomonadota</taxon>
        <taxon>Alphaproteobacteria</taxon>
        <taxon>Hyphomicrobiales</taxon>
        <taxon>Nitrobacteraceae</taxon>
        <taxon>Bradyrhizobium</taxon>
    </lineage>
</organism>
<accession>A0A6G9AAQ3</accession>
<evidence type="ECO:0000313" key="1">
    <source>
        <dbReference type="EMBL" id="QIP09508.1"/>
    </source>
</evidence>